<feature type="region of interest" description="Disordered" evidence="1">
    <location>
        <begin position="52"/>
        <end position="94"/>
    </location>
</feature>
<name>A0A1Q5UQH4_9EURO</name>
<feature type="compositionally biased region" description="Basic and acidic residues" evidence="1">
    <location>
        <begin position="52"/>
        <end position="79"/>
    </location>
</feature>
<dbReference type="EMBL" id="MNBE01000071">
    <property type="protein sequence ID" value="OKP14722.1"/>
    <property type="molecule type" value="Genomic_DNA"/>
</dbReference>
<feature type="region of interest" description="Disordered" evidence="1">
    <location>
        <begin position="1"/>
        <end position="30"/>
    </location>
</feature>
<feature type="compositionally biased region" description="Polar residues" evidence="1">
    <location>
        <begin position="13"/>
        <end position="23"/>
    </location>
</feature>
<protein>
    <submittedName>
        <fullName evidence="2">Uncharacterized protein</fullName>
    </submittedName>
</protein>
<dbReference type="AlphaFoldDB" id="A0A1Q5UQH4"/>
<sequence>MSAGALASRRIIEQSSYTTTPSRSPGDVTPACGESIYKCDLGEENIKKVDSTLEAERTIDEKKTKSRSDKTSFRGESPKNEPPTRQILTKIRPSKPLDRAIAKFPEGEHVSREIKSSLGIV</sequence>
<evidence type="ECO:0000313" key="2">
    <source>
        <dbReference type="EMBL" id="OKP14722.1"/>
    </source>
</evidence>
<keyword evidence="3" id="KW-1185">Reference proteome</keyword>
<comment type="caution">
    <text evidence="2">The sequence shown here is derived from an EMBL/GenBank/DDBJ whole genome shotgun (WGS) entry which is preliminary data.</text>
</comment>
<proteinExistence type="predicted"/>
<accession>A0A1Q5UQH4</accession>
<dbReference type="Proteomes" id="UP000186955">
    <property type="component" value="Unassembled WGS sequence"/>
</dbReference>
<gene>
    <name evidence="2" type="ORF">PENSUB_11480</name>
</gene>
<evidence type="ECO:0000313" key="3">
    <source>
        <dbReference type="Proteomes" id="UP000186955"/>
    </source>
</evidence>
<evidence type="ECO:0000256" key="1">
    <source>
        <dbReference type="SAM" id="MobiDB-lite"/>
    </source>
</evidence>
<reference evidence="2 3" key="1">
    <citation type="submission" date="2016-10" db="EMBL/GenBank/DDBJ databases">
        <title>Genome sequence of the ascomycete fungus Penicillium subrubescens.</title>
        <authorList>
            <person name="De Vries R.P."/>
            <person name="Peng M."/>
            <person name="Dilokpimol A."/>
            <person name="Hilden K."/>
            <person name="Makela M.R."/>
            <person name="Grigoriev I."/>
            <person name="Riley R."/>
            <person name="Granchi Z."/>
        </authorList>
    </citation>
    <scope>NUCLEOTIDE SEQUENCE [LARGE SCALE GENOMIC DNA]</scope>
    <source>
        <strain evidence="2 3">CBS 132785</strain>
    </source>
</reference>
<organism evidence="2 3">
    <name type="scientific">Penicillium subrubescens</name>
    <dbReference type="NCBI Taxonomy" id="1316194"/>
    <lineage>
        <taxon>Eukaryota</taxon>
        <taxon>Fungi</taxon>
        <taxon>Dikarya</taxon>
        <taxon>Ascomycota</taxon>
        <taxon>Pezizomycotina</taxon>
        <taxon>Eurotiomycetes</taxon>
        <taxon>Eurotiomycetidae</taxon>
        <taxon>Eurotiales</taxon>
        <taxon>Aspergillaceae</taxon>
        <taxon>Penicillium</taxon>
    </lineage>
</organism>